<accession>A0A812LU55</accession>
<dbReference type="Proteomes" id="UP000604046">
    <property type="component" value="Unassembled WGS sequence"/>
</dbReference>
<gene>
    <name evidence="1" type="ORF">SNAT2548_LOCUS12409</name>
</gene>
<proteinExistence type="predicted"/>
<evidence type="ECO:0000313" key="2">
    <source>
        <dbReference type="Proteomes" id="UP000604046"/>
    </source>
</evidence>
<dbReference type="AlphaFoldDB" id="A0A812LU55"/>
<evidence type="ECO:0000313" key="1">
    <source>
        <dbReference type="EMBL" id="CAE7251145.1"/>
    </source>
</evidence>
<comment type="caution">
    <text evidence="1">The sequence shown here is derived from an EMBL/GenBank/DDBJ whole genome shotgun (WGS) entry which is preliminary data.</text>
</comment>
<protein>
    <submittedName>
        <fullName evidence="1">Uncharacterized protein</fullName>
    </submittedName>
</protein>
<organism evidence="1 2">
    <name type="scientific">Symbiodinium natans</name>
    <dbReference type="NCBI Taxonomy" id="878477"/>
    <lineage>
        <taxon>Eukaryota</taxon>
        <taxon>Sar</taxon>
        <taxon>Alveolata</taxon>
        <taxon>Dinophyceae</taxon>
        <taxon>Suessiales</taxon>
        <taxon>Symbiodiniaceae</taxon>
        <taxon>Symbiodinium</taxon>
    </lineage>
</organism>
<keyword evidence="2" id="KW-1185">Reference proteome</keyword>
<sequence length="125" mass="13495">MVDARRELQSCDSSTVPPLLTDGGTAAGCIERGFENGFMNVLEDPAALNALKDEKAEPAGALAALAAMNMKHRSANMSTAESGRIRADRSGSHLQSCWSDLKIENCWLKEDIKDVNKENKGQQST</sequence>
<name>A0A812LU55_9DINO</name>
<dbReference type="EMBL" id="CAJNDS010001191">
    <property type="protein sequence ID" value="CAE7251145.1"/>
    <property type="molecule type" value="Genomic_DNA"/>
</dbReference>
<reference evidence="1" key="1">
    <citation type="submission" date="2021-02" db="EMBL/GenBank/DDBJ databases">
        <authorList>
            <person name="Dougan E. K."/>
            <person name="Rhodes N."/>
            <person name="Thang M."/>
            <person name="Chan C."/>
        </authorList>
    </citation>
    <scope>NUCLEOTIDE SEQUENCE</scope>
</reference>